<reference evidence="1" key="1">
    <citation type="journal article" date="2007" name="Mol. Plant Pathol.">
        <title>Presence of two glycolytic gene clusters in a severe pathogenic line of Candidatus Phytoplasma asteris.</title>
        <authorList>
            <person name="Oshima K."/>
            <person name="Kakizawa S."/>
            <person name="Arashida R."/>
            <person name="Ishii Y."/>
            <person name="Hoshi A."/>
            <person name="Hayashi Y."/>
            <person name="Kagiwada S."/>
            <person name="Namba S."/>
        </authorList>
    </citation>
    <scope>NUCLEOTIDE SEQUENCE</scope>
    <source>
        <strain evidence="1">Onion yellows</strain>
    </source>
</reference>
<dbReference type="GO" id="GO:0016301">
    <property type="term" value="F:kinase activity"/>
    <property type="evidence" value="ECO:0007669"/>
    <property type="project" value="UniProtKB-KW"/>
</dbReference>
<evidence type="ECO:0000313" key="1">
    <source>
        <dbReference type="EMBL" id="BAF73518.1"/>
    </source>
</evidence>
<dbReference type="AlphaFoldDB" id="A6QKN2"/>
<dbReference type="SUPFAM" id="SSF52935">
    <property type="entry name" value="PK C-terminal domain-like"/>
    <property type="match status" value="1"/>
</dbReference>
<protein>
    <submittedName>
        <fullName evidence="1">Pyruvate kinase</fullName>
    </submittedName>
</protein>
<dbReference type="InterPro" id="IPR036918">
    <property type="entry name" value="Pyrv_Knase_C_sf"/>
</dbReference>
<sequence>MELALRTDVKAIVVYDLKDAYNVSKFHPSVPVLALVKTEQEALRLVLNFGVCPFVSETKLQTKLEELTQNQSSNCLVVKDGMLYFK</sequence>
<keyword evidence="1" id="KW-0418">Kinase</keyword>
<proteinExistence type="predicted"/>
<keyword evidence="1" id="KW-0808">Transferase</keyword>
<keyword evidence="1" id="KW-0670">Pyruvate</keyword>
<dbReference type="EMBL" id="AP009356">
    <property type="protein sequence ID" value="BAF73518.1"/>
    <property type="molecule type" value="Genomic_DNA"/>
</dbReference>
<name>A6QKN2_ONYPH</name>
<accession>A6QKN2</accession>
<dbReference type="Gene3D" id="3.40.1380.20">
    <property type="entry name" value="Pyruvate kinase, C-terminal domain"/>
    <property type="match status" value="1"/>
</dbReference>
<organism evidence="1">
    <name type="scientific">Onion yellows phytoplasma OY-W</name>
    <dbReference type="NCBI Taxonomy" id="428984"/>
    <lineage>
        <taxon>Bacteria</taxon>
        <taxon>Bacillati</taxon>
        <taxon>Mycoplasmatota</taxon>
        <taxon>Mollicutes</taxon>
        <taxon>Acholeplasmatales</taxon>
        <taxon>Acholeplasmataceae</taxon>
        <taxon>Candidatus Phytoplasma</taxon>
        <taxon>16SrI (Aster yellows group)</taxon>
    </lineage>
</organism>